<reference evidence="4" key="1">
    <citation type="journal article" date="2019" name="Int. J. Syst. Evol. Microbiol.">
        <title>The Global Catalogue of Microorganisms (GCM) 10K type strain sequencing project: providing services to taxonomists for standard genome sequencing and annotation.</title>
        <authorList>
            <consortium name="The Broad Institute Genomics Platform"/>
            <consortium name="The Broad Institute Genome Sequencing Center for Infectious Disease"/>
            <person name="Wu L."/>
            <person name="Ma J."/>
        </authorList>
    </citation>
    <scope>NUCLEOTIDE SEQUENCE [LARGE SCALE GENOMIC DNA]</scope>
    <source>
        <strain evidence="4">CCUG 62953</strain>
    </source>
</reference>
<feature type="region of interest" description="Disordered" evidence="1">
    <location>
        <begin position="175"/>
        <end position="205"/>
    </location>
</feature>
<dbReference type="EMBL" id="JBHTMU010000060">
    <property type="protein sequence ID" value="MFD1344636.1"/>
    <property type="molecule type" value="Genomic_DNA"/>
</dbReference>
<gene>
    <name evidence="3" type="ORF">ACFQ4E_19550</name>
</gene>
<dbReference type="PROSITE" id="PS51257">
    <property type="entry name" value="PROKAR_LIPOPROTEIN"/>
    <property type="match status" value="1"/>
</dbReference>
<feature type="chain" id="PRO_5046675918" description="Lipoprotein" evidence="2">
    <location>
        <begin position="19"/>
        <end position="221"/>
    </location>
</feature>
<keyword evidence="2" id="KW-0732">Signal</keyword>
<proteinExistence type="predicted"/>
<evidence type="ECO:0000313" key="4">
    <source>
        <dbReference type="Proteomes" id="UP001597135"/>
    </source>
</evidence>
<feature type="compositionally biased region" description="Acidic residues" evidence="1">
    <location>
        <begin position="193"/>
        <end position="202"/>
    </location>
</feature>
<evidence type="ECO:0008006" key="5">
    <source>
        <dbReference type="Google" id="ProtNLM"/>
    </source>
</evidence>
<accession>A0ABW3ZNA6</accession>
<organism evidence="3 4">
    <name type="scientific">Litorisediminicola beolgyonensis</name>
    <dbReference type="NCBI Taxonomy" id="1173614"/>
    <lineage>
        <taxon>Bacteria</taxon>
        <taxon>Pseudomonadati</taxon>
        <taxon>Pseudomonadota</taxon>
        <taxon>Alphaproteobacteria</taxon>
        <taxon>Rhodobacterales</taxon>
        <taxon>Paracoccaceae</taxon>
        <taxon>Litorisediminicola</taxon>
    </lineage>
</organism>
<keyword evidence="4" id="KW-1185">Reference proteome</keyword>
<name>A0ABW3ZNA6_9RHOB</name>
<evidence type="ECO:0000256" key="1">
    <source>
        <dbReference type="SAM" id="MobiDB-lite"/>
    </source>
</evidence>
<comment type="caution">
    <text evidence="3">The sequence shown here is derived from an EMBL/GenBank/DDBJ whole genome shotgun (WGS) entry which is preliminary data.</text>
</comment>
<feature type="signal peptide" evidence="2">
    <location>
        <begin position="1"/>
        <end position="18"/>
    </location>
</feature>
<evidence type="ECO:0000256" key="2">
    <source>
        <dbReference type="SAM" id="SignalP"/>
    </source>
</evidence>
<evidence type="ECO:0000313" key="3">
    <source>
        <dbReference type="EMBL" id="MFD1344636.1"/>
    </source>
</evidence>
<protein>
    <recommendedName>
        <fullName evidence="5">Lipoprotein</fullName>
    </recommendedName>
</protein>
<dbReference type="Proteomes" id="UP001597135">
    <property type="component" value="Unassembled WGS sequence"/>
</dbReference>
<sequence>MRAAALLFAVLTTLAACADGQRELKEPVRAIGDFKLGHAIVVAPNIQQGPGSRDASAEEWIEVVDAALEERFRRYEGERLYHIGVSVEGFVLAVPGIPLVYTPKSVLIVRANLFDDAGQVRMTDEAHEITVLEAPSGKTFLGSGNSQTKEEQMRALAANAALQIENWLRGQQKREGWFGGLPEDGAEPVSEAPETEAEDDALPETPQVFATVIEADPSAGG</sequence>
<dbReference type="RefSeq" id="WP_386806213.1">
    <property type="nucleotide sequence ID" value="NZ_JBHTMU010000060.1"/>
</dbReference>